<dbReference type="AlphaFoldDB" id="A0A4Y2C066"/>
<dbReference type="Proteomes" id="UP000499080">
    <property type="component" value="Unassembled WGS sequence"/>
</dbReference>
<accession>A0A4Y2C066</accession>
<dbReference type="EMBL" id="BGPR01237478">
    <property type="protein sequence ID" value="GBL97913.1"/>
    <property type="molecule type" value="Genomic_DNA"/>
</dbReference>
<dbReference type="EMBL" id="BGPR01237435">
    <property type="protein sequence ID" value="GBL97754.1"/>
    <property type="molecule type" value="Genomic_DNA"/>
</dbReference>
<name>A0A4Y2C066_ARAVE</name>
<dbReference type="EMBL" id="BGPR01237481">
    <property type="protein sequence ID" value="GBL97928.1"/>
    <property type="molecule type" value="Genomic_DNA"/>
</dbReference>
<evidence type="ECO:0000313" key="2">
    <source>
        <dbReference type="EMBL" id="GBL97860.1"/>
    </source>
</evidence>
<dbReference type="EMBL" id="BGPR01237462">
    <property type="protein sequence ID" value="GBL97860.1"/>
    <property type="molecule type" value="Genomic_DNA"/>
</dbReference>
<gene>
    <name evidence="1" type="ORF">AVEN_192358_1</name>
    <name evidence="2" type="ORF">AVEN_33176_1</name>
    <name evidence="3" type="ORF">AVEN_74798_1</name>
    <name evidence="4" type="ORF">AVEN_84714_1</name>
</gene>
<comment type="caution">
    <text evidence="2">The sequence shown here is derived from an EMBL/GenBank/DDBJ whole genome shotgun (WGS) entry which is preliminary data.</text>
</comment>
<protein>
    <submittedName>
        <fullName evidence="2">Uncharacterized protein</fullName>
    </submittedName>
</protein>
<organism evidence="2 5">
    <name type="scientific">Araneus ventricosus</name>
    <name type="common">Orbweaver spider</name>
    <name type="synonym">Epeira ventricosa</name>
    <dbReference type="NCBI Taxonomy" id="182803"/>
    <lineage>
        <taxon>Eukaryota</taxon>
        <taxon>Metazoa</taxon>
        <taxon>Ecdysozoa</taxon>
        <taxon>Arthropoda</taxon>
        <taxon>Chelicerata</taxon>
        <taxon>Arachnida</taxon>
        <taxon>Araneae</taxon>
        <taxon>Araneomorphae</taxon>
        <taxon>Entelegynae</taxon>
        <taxon>Araneoidea</taxon>
        <taxon>Araneidae</taxon>
        <taxon>Araneus</taxon>
    </lineage>
</organism>
<sequence length="124" mass="14397">MKYMVFITKQETRWPSLDFGAGGSQVRNSIPMEIHRVLGLLHPKSYVVVKRPPADVAWRGCQLIFVICPLFKFTRSEPRVASRRDYTKFNTKTVDLNQILDNIRQREIRLPACTSARIYSKLIT</sequence>
<keyword evidence="5" id="KW-1185">Reference proteome</keyword>
<evidence type="ECO:0000313" key="4">
    <source>
        <dbReference type="EMBL" id="GBL97928.1"/>
    </source>
</evidence>
<reference evidence="2 5" key="1">
    <citation type="journal article" date="2019" name="Sci. Rep.">
        <title>Orb-weaving spider Araneus ventricosus genome elucidates the spidroin gene catalogue.</title>
        <authorList>
            <person name="Kono N."/>
            <person name="Nakamura H."/>
            <person name="Ohtoshi R."/>
            <person name="Moran D.A.P."/>
            <person name="Shinohara A."/>
            <person name="Yoshida Y."/>
            <person name="Fujiwara M."/>
            <person name="Mori M."/>
            <person name="Tomita M."/>
            <person name="Arakawa K."/>
        </authorList>
    </citation>
    <scope>NUCLEOTIDE SEQUENCE [LARGE SCALE GENOMIC DNA]</scope>
</reference>
<proteinExistence type="predicted"/>
<evidence type="ECO:0000313" key="1">
    <source>
        <dbReference type="EMBL" id="GBL97754.1"/>
    </source>
</evidence>
<evidence type="ECO:0000313" key="3">
    <source>
        <dbReference type="EMBL" id="GBL97913.1"/>
    </source>
</evidence>
<evidence type="ECO:0000313" key="5">
    <source>
        <dbReference type="Proteomes" id="UP000499080"/>
    </source>
</evidence>